<feature type="domain" description="KIB1-4 beta-propeller" evidence="1">
    <location>
        <begin position="53"/>
        <end position="289"/>
    </location>
</feature>
<proteinExistence type="predicted"/>
<feature type="domain" description="KIB1-4 beta-propeller" evidence="1">
    <location>
        <begin position="471"/>
        <end position="696"/>
    </location>
</feature>
<comment type="caution">
    <text evidence="2">The sequence shown here is derived from an EMBL/GenBank/DDBJ whole genome shotgun (WGS) entry which is preliminary data.</text>
</comment>
<dbReference type="AlphaFoldDB" id="A0AA38SWN7"/>
<gene>
    <name evidence="2" type="ORF">OSB04_026274</name>
</gene>
<keyword evidence="3" id="KW-1185">Reference proteome</keyword>
<dbReference type="Pfam" id="PF03478">
    <property type="entry name" value="Beta-prop_KIB1-4"/>
    <property type="match status" value="2"/>
</dbReference>
<reference evidence="2" key="1">
    <citation type="submission" date="2023-03" db="EMBL/GenBank/DDBJ databases">
        <title>Chromosome-scale reference genome and RAD-based genetic map of yellow starthistle (Centaurea solstitialis) reveal putative structural variation and QTLs associated with invader traits.</title>
        <authorList>
            <person name="Reatini B."/>
            <person name="Cang F.A."/>
            <person name="Jiang Q."/>
            <person name="Mckibben M.T.W."/>
            <person name="Barker M.S."/>
            <person name="Rieseberg L.H."/>
            <person name="Dlugosch K.M."/>
        </authorList>
    </citation>
    <scope>NUCLEOTIDE SEQUENCE</scope>
    <source>
        <strain evidence="2">CAN-66</strain>
        <tissue evidence="2">Leaf</tissue>
    </source>
</reference>
<dbReference type="PANTHER" id="PTHR33127">
    <property type="entry name" value="TRANSMEMBRANE PROTEIN"/>
    <property type="match status" value="1"/>
</dbReference>
<organism evidence="2 3">
    <name type="scientific">Centaurea solstitialis</name>
    <name type="common">yellow star-thistle</name>
    <dbReference type="NCBI Taxonomy" id="347529"/>
    <lineage>
        <taxon>Eukaryota</taxon>
        <taxon>Viridiplantae</taxon>
        <taxon>Streptophyta</taxon>
        <taxon>Embryophyta</taxon>
        <taxon>Tracheophyta</taxon>
        <taxon>Spermatophyta</taxon>
        <taxon>Magnoliopsida</taxon>
        <taxon>eudicotyledons</taxon>
        <taxon>Gunneridae</taxon>
        <taxon>Pentapetalae</taxon>
        <taxon>asterids</taxon>
        <taxon>campanulids</taxon>
        <taxon>Asterales</taxon>
        <taxon>Asteraceae</taxon>
        <taxon>Carduoideae</taxon>
        <taxon>Cardueae</taxon>
        <taxon>Centaureinae</taxon>
        <taxon>Centaurea</taxon>
    </lineage>
</organism>
<protein>
    <recommendedName>
        <fullName evidence="1">KIB1-4 beta-propeller domain-containing protein</fullName>
    </recommendedName>
</protein>
<dbReference type="Proteomes" id="UP001172457">
    <property type="component" value="Chromosome 7"/>
</dbReference>
<accession>A0AA38SWN7</accession>
<evidence type="ECO:0000259" key="1">
    <source>
        <dbReference type="Pfam" id="PF03478"/>
    </source>
</evidence>
<evidence type="ECO:0000313" key="3">
    <source>
        <dbReference type="Proteomes" id="UP001172457"/>
    </source>
</evidence>
<dbReference type="EMBL" id="JARYMX010000007">
    <property type="protein sequence ID" value="KAJ9539768.1"/>
    <property type="molecule type" value="Genomic_DNA"/>
</dbReference>
<name>A0AA38SWN7_9ASTR</name>
<evidence type="ECO:0000313" key="2">
    <source>
        <dbReference type="EMBL" id="KAJ9539768.1"/>
    </source>
</evidence>
<dbReference type="InterPro" id="IPR005174">
    <property type="entry name" value="KIB1-4_b-propeller"/>
</dbReference>
<sequence length="739" mass="85330">MFDFIYRKPINFIYRRLISFIYTKLKIQRQNQISVNYYPWLVAHNDDSGDQIFYNIHDPHSCYTCRIPELVGKRIQACFHGWVILSDHHRTHWFLWNPNSTLICLPPLLLKSRTCCCLSSPPGVPGSILLLATLDKPNFVFCRLDRERKRLRWIEMSYAEQLSSITGRHDEIEILDFLTCYNGEVYAAMFYGHCVVKIHVVVKEKSNLEDMIRLLPFVNFSPPPKPFGRAVRKIRIFIGSSLEPLVMFLGFADVKKRKPIDVCLFKLDITSMAWVEMEELEDTSLYMDMDGGLFGGIVASGFGGGYVHIINKVDKVVYSYNVKDKTIRMSSLKHYLDLTPSYLAVWPMPDPEFRLQTDGKCIAVSKADERKKDEMVVKEVVHEEEEEIEANHVLNLPFHVLEMMLEFCVGVEYLNFRATCKLCHLAAPLVNGKVPQRRLKTYSSVSSPWLMRFDKCGGIITFTDPMFGDNYFIRAEEEIVSNSIVMCSMYGWLLLLIGDSRLTLFNPFTNEIHELPARRTYSENFCFSAPPTSPNCMVVGYSSFQKGFFFHSVGGEPIWRRLVMDVSFSLEFPTFCGRDVYGLRSQGRVDVFREVGPGYVWEVVVDRLPTIDSCSAVDYFLTTCNQHLLLLMVGDFGEAVEVFKLTEELEWEKMDGLGRHAIYVCETLSTCLCVAAKTPEMENKIFFPRLHSKNGKVKFYSMETRMFHTFDDRNIGEESSLEDFYQHGDSHAWIEPTWC</sequence>
<dbReference type="PANTHER" id="PTHR33127:SF5">
    <property type="entry name" value="TRANSMEMBRANE PROTEIN"/>
    <property type="match status" value="1"/>
</dbReference>